<sequence>MSKACVLVVEDDAELREALCDTLELAGYRYREADSGEAALALLQRESVDMVVSDVNMGGMDGHDLLARINQMKPALPVLLITAYGAVDRAVDAIRNGAVDYLLKPFEPDQLLDIVERHAGARLGTGVADAPIAESESAKQLLQLAQRVAETDSTVLIMGESGTGKEVLAQYIHRHSPRAEQPFVAINCAAIPENMLEATLFGHEKGAFTGAVASMPGKFEQADGGTLLLDEVSEMDLGLQAKLLRVLQEQEVERIGGRKVIKLDVRVLATTNRDLGQYVAEGKFREDLYYRLNIFPLRWASLRERPEDLVPLAERLLAKHAAKMNRVGVKLDPSAHPVLLGHDWPGNVRELENVMQRALILQTGTTILAPDLCLNPTSMQAGASLPPAAPAVPTATETSSPQLGDDLRQHEYQLIIDALRAHRGSRKDASAQLGISPRTLRYKLAQMRDSGIDVDTLLKS</sequence>
<evidence type="ECO:0000256" key="5">
    <source>
        <dbReference type="ARBA" id="ARBA00023015"/>
    </source>
</evidence>
<evidence type="ECO:0000256" key="2">
    <source>
        <dbReference type="ARBA" id="ARBA00022741"/>
    </source>
</evidence>
<keyword evidence="13" id="KW-1185">Reference proteome</keyword>
<dbReference type="InterPro" id="IPR025944">
    <property type="entry name" value="Sigma_54_int_dom_CS"/>
</dbReference>
<evidence type="ECO:0000256" key="3">
    <source>
        <dbReference type="ARBA" id="ARBA00022840"/>
    </source>
</evidence>
<evidence type="ECO:0000313" key="13">
    <source>
        <dbReference type="Proteomes" id="UP000253769"/>
    </source>
</evidence>
<dbReference type="Gene3D" id="1.10.8.60">
    <property type="match status" value="1"/>
</dbReference>
<reference evidence="12 13" key="1">
    <citation type="submission" date="2018-07" db="EMBL/GenBank/DDBJ databases">
        <title>Motiliproteus coralliicola sp. nov., a bacterium isolated from Coral.</title>
        <authorList>
            <person name="Wang G."/>
        </authorList>
    </citation>
    <scope>NUCLEOTIDE SEQUENCE [LARGE SCALE GENOMIC DNA]</scope>
    <source>
        <strain evidence="12 13">C34</strain>
    </source>
</reference>
<dbReference type="InterPro" id="IPR009057">
    <property type="entry name" value="Homeodomain-like_sf"/>
</dbReference>
<dbReference type="SUPFAM" id="SSF46689">
    <property type="entry name" value="Homeodomain-like"/>
    <property type="match status" value="1"/>
</dbReference>
<dbReference type="Pfam" id="PF02954">
    <property type="entry name" value="HTH_8"/>
    <property type="match status" value="1"/>
</dbReference>
<dbReference type="PROSITE" id="PS50045">
    <property type="entry name" value="SIGMA54_INTERACT_4"/>
    <property type="match status" value="1"/>
</dbReference>
<keyword evidence="5" id="KW-0805">Transcription regulation</keyword>
<feature type="domain" description="Sigma-54 factor interaction" evidence="10">
    <location>
        <begin position="131"/>
        <end position="360"/>
    </location>
</feature>
<dbReference type="AlphaFoldDB" id="A0A369WMG9"/>
<evidence type="ECO:0000256" key="6">
    <source>
        <dbReference type="ARBA" id="ARBA00023125"/>
    </source>
</evidence>
<evidence type="ECO:0000256" key="4">
    <source>
        <dbReference type="ARBA" id="ARBA00023012"/>
    </source>
</evidence>
<dbReference type="SUPFAM" id="SSF52540">
    <property type="entry name" value="P-loop containing nucleoside triphosphate hydrolases"/>
    <property type="match status" value="1"/>
</dbReference>
<dbReference type="InterPro" id="IPR025662">
    <property type="entry name" value="Sigma_54_int_dom_ATP-bd_1"/>
</dbReference>
<keyword evidence="7" id="KW-0804">Transcription</keyword>
<dbReference type="GO" id="GO:0005524">
    <property type="term" value="F:ATP binding"/>
    <property type="evidence" value="ECO:0007669"/>
    <property type="project" value="UniProtKB-KW"/>
</dbReference>
<dbReference type="PROSITE" id="PS00675">
    <property type="entry name" value="SIGMA54_INTERACT_1"/>
    <property type="match status" value="1"/>
</dbReference>
<dbReference type="PROSITE" id="PS00688">
    <property type="entry name" value="SIGMA54_INTERACT_3"/>
    <property type="match status" value="1"/>
</dbReference>
<organism evidence="12 13">
    <name type="scientific">Motiliproteus coralliicola</name>
    <dbReference type="NCBI Taxonomy" id="2283196"/>
    <lineage>
        <taxon>Bacteria</taxon>
        <taxon>Pseudomonadati</taxon>
        <taxon>Pseudomonadota</taxon>
        <taxon>Gammaproteobacteria</taxon>
        <taxon>Oceanospirillales</taxon>
        <taxon>Oceanospirillaceae</taxon>
        <taxon>Motiliproteus</taxon>
    </lineage>
</organism>
<name>A0A369WMG9_9GAMM</name>
<dbReference type="Gene3D" id="3.40.50.300">
    <property type="entry name" value="P-loop containing nucleotide triphosphate hydrolases"/>
    <property type="match status" value="1"/>
</dbReference>
<keyword evidence="1 8" id="KW-0597">Phosphoprotein</keyword>
<accession>A0A369WMG9</accession>
<dbReference type="RefSeq" id="WP_114695028.1">
    <property type="nucleotide sequence ID" value="NZ_QQOH01000002.1"/>
</dbReference>
<dbReference type="InterPro" id="IPR058031">
    <property type="entry name" value="AAA_lid_NorR"/>
</dbReference>
<dbReference type="PROSITE" id="PS50110">
    <property type="entry name" value="RESPONSE_REGULATORY"/>
    <property type="match status" value="1"/>
</dbReference>
<dbReference type="FunFam" id="3.40.50.2300:FF:000018">
    <property type="entry name" value="DNA-binding transcriptional regulator NtrC"/>
    <property type="match status" value="1"/>
</dbReference>
<gene>
    <name evidence="12" type="ORF">DV711_07295</name>
</gene>
<dbReference type="GO" id="GO:0006355">
    <property type="term" value="P:regulation of DNA-templated transcription"/>
    <property type="evidence" value="ECO:0007669"/>
    <property type="project" value="InterPro"/>
</dbReference>
<feature type="modified residue" description="4-aspartylphosphate" evidence="8">
    <location>
        <position position="54"/>
    </location>
</feature>
<keyword evidence="3" id="KW-0067">ATP-binding</keyword>
<dbReference type="GO" id="GO:0000160">
    <property type="term" value="P:phosphorelay signal transduction system"/>
    <property type="evidence" value="ECO:0007669"/>
    <property type="project" value="UniProtKB-KW"/>
</dbReference>
<dbReference type="EMBL" id="QQOH01000002">
    <property type="protein sequence ID" value="RDE22403.1"/>
    <property type="molecule type" value="Genomic_DNA"/>
</dbReference>
<dbReference type="Gene3D" id="3.40.50.2300">
    <property type="match status" value="1"/>
</dbReference>
<proteinExistence type="predicted"/>
<dbReference type="InterPro" id="IPR025943">
    <property type="entry name" value="Sigma_54_int_dom_ATP-bd_2"/>
</dbReference>
<dbReference type="Pfam" id="PF00072">
    <property type="entry name" value="Response_reg"/>
    <property type="match status" value="1"/>
</dbReference>
<dbReference type="SUPFAM" id="SSF52172">
    <property type="entry name" value="CheY-like"/>
    <property type="match status" value="1"/>
</dbReference>
<evidence type="ECO:0000259" key="10">
    <source>
        <dbReference type="PROSITE" id="PS50045"/>
    </source>
</evidence>
<dbReference type="OrthoDB" id="9804019at2"/>
<comment type="caution">
    <text evidence="12">The sequence shown here is derived from an EMBL/GenBank/DDBJ whole genome shotgun (WGS) entry which is preliminary data.</text>
</comment>
<dbReference type="Gene3D" id="1.10.10.60">
    <property type="entry name" value="Homeodomain-like"/>
    <property type="match status" value="1"/>
</dbReference>
<dbReference type="InterPro" id="IPR001789">
    <property type="entry name" value="Sig_transdc_resp-reg_receiver"/>
</dbReference>
<evidence type="ECO:0000256" key="1">
    <source>
        <dbReference type="ARBA" id="ARBA00022553"/>
    </source>
</evidence>
<dbReference type="PANTHER" id="PTHR32071:SF21">
    <property type="entry name" value="TRANSCRIPTIONAL REGULATORY PROTEIN FLGR"/>
    <property type="match status" value="1"/>
</dbReference>
<dbReference type="SMART" id="SM00448">
    <property type="entry name" value="REC"/>
    <property type="match status" value="1"/>
</dbReference>
<keyword evidence="4" id="KW-0902">Two-component regulatory system</keyword>
<evidence type="ECO:0000313" key="12">
    <source>
        <dbReference type="EMBL" id="RDE22403.1"/>
    </source>
</evidence>
<dbReference type="Pfam" id="PF00158">
    <property type="entry name" value="Sigma54_activat"/>
    <property type="match status" value="1"/>
</dbReference>
<dbReference type="InterPro" id="IPR002078">
    <property type="entry name" value="Sigma_54_int"/>
</dbReference>
<feature type="domain" description="Response regulatory" evidence="11">
    <location>
        <begin position="5"/>
        <end position="119"/>
    </location>
</feature>
<feature type="compositionally biased region" description="Low complexity" evidence="9">
    <location>
        <begin position="384"/>
        <end position="401"/>
    </location>
</feature>
<dbReference type="Pfam" id="PF25601">
    <property type="entry name" value="AAA_lid_14"/>
    <property type="match status" value="1"/>
</dbReference>
<dbReference type="CDD" id="cd00009">
    <property type="entry name" value="AAA"/>
    <property type="match status" value="1"/>
</dbReference>
<evidence type="ECO:0000256" key="8">
    <source>
        <dbReference type="PROSITE-ProRule" id="PRU00169"/>
    </source>
</evidence>
<protein>
    <submittedName>
        <fullName evidence="12">Sigma-54-dependent Fis family transcriptional regulator</fullName>
    </submittedName>
</protein>
<evidence type="ECO:0000256" key="9">
    <source>
        <dbReference type="SAM" id="MobiDB-lite"/>
    </source>
</evidence>
<dbReference type="GO" id="GO:0043565">
    <property type="term" value="F:sequence-specific DNA binding"/>
    <property type="evidence" value="ECO:0007669"/>
    <property type="project" value="InterPro"/>
</dbReference>
<dbReference type="SMART" id="SM00382">
    <property type="entry name" value="AAA"/>
    <property type="match status" value="1"/>
</dbReference>
<keyword evidence="2" id="KW-0547">Nucleotide-binding</keyword>
<feature type="region of interest" description="Disordered" evidence="9">
    <location>
        <begin position="384"/>
        <end position="403"/>
    </location>
</feature>
<dbReference type="FunFam" id="3.40.50.300:FF:000006">
    <property type="entry name" value="DNA-binding transcriptional regulator NtrC"/>
    <property type="match status" value="1"/>
</dbReference>
<keyword evidence="6" id="KW-0238">DNA-binding</keyword>
<evidence type="ECO:0000259" key="11">
    <source>
        <dbReference type="PROSITE" id="PS50110"/>
    </source>
</evidence>
<dbReference type="InterPro" id="IPR002197">
    <property type="entry name" value="HTH_Fis"/>
</dbReference>
<dbReference type="InterPro" id="IPR027417">
    <property type="entry name" value="P-loop_NTPase"/>
</dbReference>
<evidence type="ECO:0000256" key="7">
    <source>
        <dbReference type="ARBA" id="ARBA00023163"/>
    </source>
</evidence>
<dbReference type="InterPro" id="IPR011006">
    <property type="entry name" value="CheY-like_superfamily"/>
</dbReference>
<dbReference type="PROSITE" id="PS00676">
    <property type="entry name" value="SIGMA54_INTERACT_2"/>
    <property type="match status" value="1"/>
</dbReference>
<dbReference type="Proteomes" id="UP000253769">
    <property type="component" value="Unassembled WGS sequence"/>
</dbReference>
<dbReference type="InterPro" id="IPR003593">
    <property type="entry name" value="AAA+_ATPase"/>
</dbReference>
<dbReference type="PANTHER" id="PTHR32071">
    <property type="entry name" value="TRANSCRIPTIONAL REGULATORY PROTEIN"/>
    <property type="match status" value="1"/>
</dbReference>